<evidence type="ECO:0000256" key="1">
    <source>
        <dbReference type="ARBA" id="ARBA00001933"/>
    </source>
</evidence>
<dbReference type="CDD" id="cd01561">
    <property type="entry name" value="CBS_like"/>
    <property type="match status" value="1"/>
</dbReference>
<dbReference type="AlphaFoldDB" id="A0A3R8R0Z1"/>
<dbReference type="InterPro" id="IPR036052">
    <property type="entry name" value="TrpB-like_PALP_sf"/>
</dbReference>
<reference evidence="4 5" key="1">
    <citation type="submission" date="2018-01" db="EMBL/GenBank/DDBJ databases">
        <title>Twenty Corynebacterium bovis Genomes.</title>
        <authorList>
            <person name="Gulvik C.A."/>
        </authorList>
    </citation>
    <scope>NUCLEOTIDE SEQUENCE [LARGE SCALE GENOMIC DNA]</scope>
    <source>
        <strain evidence="4 5">F6900</strain>
    </source>
</reference>
<feature type="domain" description="Tryptophan synthase beta chain-like PALP" evidence="3">
    <location>
        <begin position="16"/>
        <end position="301"/>
    </location>
</feature>
<dbReference type="InterPro" id="IPR050214">
    <property type="entry name" value="Cys_Synth/Cystath_Beta-Synth"/>
</dbReference>
<dbReference type="InterPro" id="IPR001216">
    <property type="entry name" value="P-phosphate_BS"/>
</dbReference>
<evidence type="ECO:0000259" key="3">
    <source>
        <dbReference type="Pfam" id="PF00291"/>
    </source>
</evidence>
<keyword evidence="2" id="KW-0663">Pyridoxal phosphate</keyword>
<dbReference type="RefSeq" id="WP_125173532.1">
    <property type="nucleotide sequence ID" value="NZ_JAPJOD010000063.1"/>
</dbReference>
<evidence type="ECO:0000256" key="2">
    <source>
        <dbReference type="ARBA" id="ARBA00022898"/>
    </source>
</evidence>
<dbReference type="InterPro" id="IPR001926">
    <property type="entry name" value="TrpB-like_PALP"/>
</dbReference>
<dbReference type="Pfam" id="PF00291">
    <property type="entry name" value="PALP"/>
    <property type="match status" value="1"/>
</dbReference>
<comment type="caution">
    <text evidence="4">The sequence shown here is derived from an EMBL/GenBank/DDBJ whole genome shotgun (WGS) entry which is preliminary data.</text>
</comment>
<gene>
    <name evidence="4" type="ORF">CXF48_09965</name>
</gene>
<proteinExistence type="predicted"/>
<evidence type="ECO:0000313" key="4">
    <source>
        <dbReference type="EMBL" id="RRO85665.1"/>
    </source>
</evidence>
<accession>A0A3R8R0Z1</accession>
<dbReference type="GO" id="GO:0016765">
    <property type="term" value="F:transferase activity, transferring alkyl or aryl (other than methyl) groups"/>
    <property type="evidence" value="ECO:0007669"/>
    <property type="project" value="UniProtKB-ARBA"/>
</dbReference>
<sequence>MSAAPPPPAPGIGATTGNTPLVRFPTFCPRAGVRAWAKLEGFNPGGSAKDRTAAALLEDATAAGRVRPGGSVVESSSGNLGAALARECLLRDIDFHCVVDPRANRQTVAVMEALGATVHRVTSPDPETGDWLVARRRRVADLLRTLPGSVNLDQYSNRAAFRAHAEGTMREVTEQLGHAPDHLFVAVSTTGTLGGCLRHLRSIGAHTRVTAVDAEGSVLYGGQRGDRALPGFGAGVVPDLAGDTDPDTVVRVGAARSIAGARRVARTEGYLPGASGGAVAAAFLGAVEGFGEGDDAVLILHDQGNAYLDTVYDDDWVRATVCDPDELEDLL</sequence>
<protein>
    <submittedName>
        <fullName evidence="4">2,3-diaminopropionate biosynthesis protein SbnA</fullName>
    </submittedName>
</protein>
<dbReference type="EMBL" id="PQNK01000019">
    <property type="protein sequence ID" value="RRO85665.1"/>
    <property type="molecule type" value="Genomic_DNA"/>
</dbReference>
<comment type="cofactor">
    <cofactor evidence="1">
        <name>pyridoxal 5'-phosphate</name>
        <dbReference type="ChEBI" id="CHEBI:597326"/>
    </cofactor>
</comment>
<dbReference type="PANTHER" id="PTHR10314">
    <property type="entry name" value="CYSTATHIONINE BETA-SYNTHASE"/>
    <property type="match status" value="1"/>
</dbReference>
<dbReference type="Gene3D" id="3.40.50.1100">
    <property type="match status" value="2"/>
</dbReference>
<dbReference type="Proteomes" id="UP000276526">
    <property type="component" value="Unassembled WGS sequence"/>
</dbReference>
<dbReference type="SUPFAM" id="SSF53686">
    <property type="entry name" value="Tryptophan synthase beta subunit-like PLP-dependent enzymes"/>
    <property type="match status" value="1"/>
</dbReference>
<dbReference type="PROSITE" id="PS00901">
    <property type="entry name" value="CYS_SYNTHASE"/>
    <property type="match status" value="1"/>
</dbReference>
<dbReference type="GO" id="GO:0006535">
    <property type="term" value="P:cysteine biosynthetic process from serine"/>
    <property type="evidence" value="ECO:0007669"/>
    <property type="project" value="InterPro"/>
</dbReference>
<name>A0A3R8R0Z1_9CORY</name>
<evidence type="ECO:0000313" key="5">
    <source>
        <dbReference type="Proteomes" id="UP000276526"/>
    </source>
</evidence>
<organism evidence="4 5">
    <name type="scientific">Corynebacterium bovis</name>
    <dbReference type="NCBI Taxonomy" id="36808"/>
    <lineage>
        <taxon>Bacteria</taxon>
        <taxon>Bacillati</taxon>
        <taxon>Actinomycetota</taxon>
        <taxon>Actinomycetes</taxon>
        <taxon>Mycobacteriales</taxon>
        <taxon>Corynebacteriaceae</taxon>
        <taxon>Corynebacterium</taxon>
    </lineage>
</organism>